<dbReference type="EMBL" id="FOKQ01000052">
    <property type="protein sequence ID" value="SFD24886.1"/>
    <property type="molecule type" value="Genomic_DNA"/>
</dbReference>
<accession>A0A1I1QRY6</accession>
<gene>
    <name evidence="2" type="ORF">SAMN02910406_03492</name>
</gene>
<evidence type="ECO:0000259" key="1">
    <source>
        <dbReference type="PROSITE" id="PS51186"/>
    </source>
</evidence>
<dbReference type="InterPro" id="IPR000182">
    <property type="entry name" value="GNAT_dom"/>
</dbReference>
<feature type="domain" description="N-acetyltransferase" evidence="1">
    <location>
        <begin position="8"/>
        <end position="173"/>
    </location>
</feature>
<dbReference type="OrthoDB" id="9785602at2"/>
<dbReference type="InterPro" id="IPR051531">
    <property type="entry name" value="N-acetyltransferase"/>
</dbReference>
<dbReference type="PROSITE" id="PS51186">
    <property type="entry name" value="GNAT"/>
    <property type="match status" value="1"/>
</dbReference>
<dbReference type="PANTHER" id="PTHR43792">
    <property type="entry name" value="GNAT FAMILY, PUTATIVE (AFU_ORTHOLOGUE AFUA_3G00765)-RELATED-RELATED"/>
    <property type="match status" value="1"/>
</dbReference>
<proteinExistence type="predicted"/>
<dbReference type="Gene3D" id="3.40.630.30">
    <property type="match status" value="1"/>
</dbReference>
<name>A0A1I1QRY6_RUMAL</name>
<dbReference type="Proteomes" id="UP000182192">
    <property type="component" value="Unassembled WGS sequence"/>
</dbReference>
<dbReference type="Pfam" id="PF13302">
    <property type="entry name" value="Acetyltransf_3"/>
    <property type="match status" value="1"/>
</dbReference>
<organism evidence="2 3">
    <name type="scientific">Ruminococcus albus</name>
    <dbReference type="NCBI Taxonomy" id="1264"/>
    <lineage>
        <taxon>Bacteria</taxon>
        <taxon>Bacillati</taxon>
        <taxon>Bacillota</taxon>
        <taxon>Clostridia</taxon>
        <taxon>Eubacteriales</taxon>
        <taxon>Oscillospiraceae</taxon>
        <taxon>Ruminococcus</taxon>
    </lineage>
</organism>
<evidence type="ECO:0000313" key="3">
    <source>
        <dbReference type="Proteomes" id="UP000182192"/>
    </source>
</evidence>
<dbReference type="RefSeq" id="WP_074963246.1">
    <property type="nucleotide sequence ID" value="NZ_FOKQ01000052.1"/>
</dbReference>
<keyword evidence="2" id="KW-0808">Transferase</keyword>
<dbReference type="AlphaFoldDB" id="A0A1I1QRY6"/>
<dbReference type="PANTHER" id="PTHR43792:SF1">
    <property type="entry name" value="N-ACETYLTRANSFERASE DOMAIN-CONTAINING PROTEIN"/>
    <property type="match status" value="1"/>
</dbReference>
<protein>
    <submittedName>
        <fullName evidence="2">Protein N-acetyltransferase, RimJ/RimL family</fullName>
    </submittedName>
</protein>
<dbReference type="CDD" id="cd04301">
    <property type="entry name" value="NAT_SF"/>
    <property type="match status" value="1"/>
</dbReference>
<dbReference type="GO" id="GO:0016747">
    <property type="term" value="F:acyltransferase activity, transferring groups other than amino-acyl groups"/>
    <property type="evidence" value="ECO:0007669"/>
    <property type="project" value="InterPro"/>
</dbReference>
<reference evidence="2 3" key="1">
    <citation type="submission" date="2016-10" db="EMBL/GenBank/DDBJ databases">
        <authorList>
            <person name="de Groot N.N."/>
        </authorList>
    </citation>
    <scope>NUCLEOTIDE SEQUENCE [LARGE SCALE GENOMIC DNA]</scope>
    <source>
        <strain evidence="2 3">AR67</strain>
    </source>
</reference>
<dbReference type="SUPFAM" id="SSF55729">
    <property type="entry name" value="Acyl-CoA N-acyltransferases (Nat)"/>
    <property type="match status" value="1"/>
</dbReference>
<evidence type="ECO:0000313" key="2">
    <source>
        <dbReference type="EMBL" id="SFD24886.1"/>
    </source>
</evidence>
<dbReference type="InterPro" id="IPR016181">
    <property type="entry name" value="Acyl_CoA_acyltransferase"/>
</dbReference>
<sequence length="173" mass="20035">MKIKTERLILRPICTKDLETTHAYASDRENCRFMVFLPKLSEDETLEFLRCAEEEWSKPKPGYYELAVVYEGRHIGGVSLYPDDTRTSAEIGWIIHPGYHKQGFGSEAASALMGFAFKELGIKHFYAHCDTENTASRRVMEKLGMTLTEEHGGRKNRLSDEERREYQYEISMI</sequence>